<dbReference type="AlphaFoldDB" id="A0A6L6YHH9"/>
<name>A0A6L6YHH9_9BURK</name>
<evidence type="ECO:0000313" key="2">
    <source>
        <dbReference type="Proteomes" id="UP000472580"/>
    </source>
</evidence>
<keyword evidence="2" id="KW-1185">Reference proteome</keyword>
<protein>
    <submittedName>
        <fullName evidence="1">Uncharacterized protein</fullName>
    </submittedName>
</protein>
<dbReference type="Proteomes" id="UP000472580">
    <property type="component" value="Unassembled WGS sequence"/>
</dbReference>
<gene>
    <name evidence="1" type="ORF">E5987_06435</name>
</gene>
<dbReference type="RefSeq" id="WP_160335274.1">
    <property type="nucleotide sequence ID" value="NZ_WSRP01000016.1"/>
</dbReference>
<comment type="caution">
    <text evidence="1">The sequence shown here is derived from an EMBL/GenBank/DDBJ whole genome shotgun (WGS) entry which is preliminary data.</text>
</comment>
<proteinExistence type="predicted"/>
<accession>A0A6L6YHH9</accession>
<dbReference type="EMBL" id="WSRP01000016">
    <property type="protein sequence ID" value="MVX56844.1"/>
    <property type="molecule type" value="Genomic_DNA"/>
</dbReference>
<sequence>MNQQMKLSQLKHLMAQDNWSISQHFEIDKINEKEAIGIAVVTAVRDDIRVNYNEGFLFNRITKEIEVTKENLYGVWWIESLPDVNEIDVIDEENEIIDSFDLDEQNFPSKFSQIDYSKIISNYFVIDNFSLTDD</sequence>
<organism evidence="1 2">
    <name type="scientific">Parasutterella muris</name>
    <dbReference type="NCBI Taxonomy" id="2565572"/>
    <lineage>
        <taxon>Bacteria</taxon>
        <taxon>Pseudomonadati</taxon>
        <taxon>Pseudomonadota</taxon>
        <taxon>Betaproteobacteria</taxon>
        <taxon>Burkholderiales</taxon>
        <taxon>Sutterellaceae</taxon>
        <taxon>Parasutterella</taxon>
    </lineage>
</organism>
<reference evidence="1 2" key="1">
    <citation type="submission" date="2019-12" db="EMBL/GenBank/DDBJ databases">
        <title>Microbes associate with the intestines of laboratory mice.</title>
        <authorList>
            <person name="Navarre W."/>
            <person name="Wong E."/>
        </authorList>
    </citation>
    <scope>NUCLEOTIDE SEQUENCE [LARGE SCALE GENOMIC DNA]</scope>
    <source>
        <strain evidence="1 2">NM82_D38</strain>
    </source>
</reference>
<evidence type="ECO:0000313" key="1">
    <source>
        <dbReference type="EMBL" id="MVX56844.1"/>
    </source>
</evidence>